<organism evidence="1 2">
    <name type="scientific">Effrenium voratum</name>
    <dbReference type="NCBI Taxonomy" id="2562239"/>
    <lineage>
        <taxon>Eukaryota</taxon>
        <taxon>Sar</taxon>
        <taxon>Alveolata</taxon>
        <taxon>Dinophyceae</taxon>
        <taxon>Suessiales</taxon>
        <taxon>Symbiodiniaceae</taxon>
        <taxon>Effrenium</taxon>
    </lineage>
</organism>
<evidence type="ECO:0008006" key="3">
    <source>
        <dbReference type="Google" id="ProtNLM"/>
    </source>
</evidence>
<dbReference type="InterPro" id="IPR035979">
    <property type="entry name" value="RBD_domain_sf"/>
</dbReference>
<evidence type="ECO:0000313" key="1">
    <source>
        <dbReference type="EMBL" id="CAJ1398911.1"/>
    </source>
</evidence>
<reference evidence="1" key="1">
    <citation type="submission" date="2023-08" db="EMBL/GenBank/DDBJ databases">
        <authorList>
            <person name="Chen Y."/>
            <person name="Shah S."/>
            <person name="Dougan E. K."/>
            <person name="Thang M."/>
            <person name="Chan C."/>
        </authorList>
    </citation>
    <scope>NUCLEOTIDE SEQUENCE</scope>
</reference>
<name>A0AA36J5M5_9DINO</name>
<protein>
    <recommendedName>
        <fullName evidence="3">RRM domain-containing protein</fullName>
    </recommendedName>
</protein>
<comment type="caution">
    <text evidence="1">The sequence shown here is derived from an EMBL/GenBank/DDBJ whole genome shotgun (WGS) entry which is preliminary data.</text>
</comment>
<accession>A0AA36J5M5</accession>
<proteinExistence type="predicted"/>
<dbReference type="GO" id="GO:0003676">
    <property type="term" value="F:nucleic acid binding"/>
    <property type="evidence" value="ECO:0007669"/>
    <property type="project" value="InterPro"/>
</dbReference>
<keyword evidence="2" id="KW-1185">Reference proteome</keyword>
<dbReference type="EMBL" id="CAUJNA010003316">
    <property type="protein sequence ID" value="CAJ1398911.1"/>
    <property type="molecule type" value="Genomic_DNA"/>
</dbReference>
<gene>
    <name evidence="1" type="ORF">EVOR1521_LOCUS22559</name>
</gene>
<dbReference type="SUPFAM" id="SSF54928">
    <property type="entry name" value="RNA-binding domain, RBD"/>
    <property type="match status" value="1"/>
</dbReference>
<dbReference type="AlphaFoldDB" id="A0AA36J5M5"/>
<dbReference type="Proteomes" id="UP001178507">
    <property type="component" value="Unassembled WGS sequence"/>
</dbReference>
<evidence type="ECO:0000313" key="2">
    <source>
        <dbReference type="Proteomes" id="UP001178507"/>
    </source>
</evidence>
<sequence length="190" mass="21171">MPPLQCAATRLDALLQTAVVWGYGVGFNHSRQPVARRLTVDQVDMWMNNACVSLPPSKFWPGQMACDFEEPMKVDLNSVQGSGRGSSGAWIDEYGLHPSSCLWQGVTKMMIRNIPARCQEQELSDVIRMVTTNFDLQMPKGAGRKCKGYAFVQADSVTMQHLVKALWMTTIPARQSTRPLKIHPTSLGME</sequence>